<accession>A0AAE0GMG4</accession>
<reference evidence="1 2" key="1">
    <citation type="journal article" date="2015" name="Genome Biol. Evol.">
        <title>Comparative Genomics of a Bacterivorous Green Alga Reveals Evolutionary Causalities and Consequences of Phago-Mixotrophic Mode of Nutrition.</title>
        <authorList>
            <person name="Burns J.A."/>
            <person name="Paasch A."/>
            <person name="Narechania A."/>
            <person name="Kim E."/>
        </authorList>
    </citation>
    <scope>NUCLEOTIDE SEQUENCE [LARGE SCALE GENOMIC DNA]</scope>
    <source>
        <strain evidence="1 2">PLY_AMNH</strain>
    </source>
</reference>
<evidence type="ECO:0000313" key="2">
    <source>
        <dbReference type="Proteomes" id="UP001190700"/>
    </source>
</evidence>
<gene>
    <name evidence="1" type="ORF">CYMTET_11368</name>
</gene>
<dbReference type="EMBL" id="LGRX02004248">
    <property type="protein sequence ID" value="KAK3280809.1"/>
    <property type="molecule type" value="Genomic_DNA"/>
</dbReference>
<name>A0AAE0GMG4_9CHLO</name>
<protein>
    <submittedName>
        <fullName evidence="1">Uncharacterized protein</fullName>
    </submittedName>
</protein>
<dbReference type="Proteomes" id="UP001190700">
    <property type="component" value="Unassembled WGS sequence"/>
</dbReference>
<comment type="caution">
    <text evidence="1">The sequence shown here is derived from an EMBL/GenBank/DDBJ whole genome shotgun (WGS) entry which is preliminary data.</text>
</comment>
<dbReference type="AlphaFoldDB" id="A0AAE0GMG4"/>
<evidence type="ECO:0000313" key="1">
    <source>
        <dbReference type="EMBL" id="KAK3280809.1"/>
    </source>
</evidence>
<proteinExistence type="predicted"/>
<organism evidence="1 2">
    <name type="scientific">Cymbomonas tetramitiformis</name>
    <dbReference type="NCBI Taxonomy" id="36881"/>
    <lineage>
        <taxon>Eukaryota</taxon>
        <taxon>Viridiplantae</taxon>
        <taxon>Chlorophyta</taxon>
        <taxon>Pyramimonadophyceae</taxon>
        <taxon>Pyramimonadales</taxon>
        <taxon>Pyramimonadaceae</taxon>
        <taxon>Cymbomonas</taxon>
    </lineage>
</organism>
<keyword evidence="2" id="KW-1185">Reference proteome</keyword>
<sequence>MPGRHQIVVRRAGRWPTYIPGNVKLASVWIPEEYFKEIMRGYRPTFSSQRLLIYRWLPSNKGSWKTIADLNPLLGPNWHLVVHSNKQQQRSQCDKTDFQKTLLLKYDVKREMVRWGFLTRVTLADGRSLHSRTGALGRGQLHRCTVSSVEDGHTQVITVGSKDVVEKFRTLLQLLR</sequence>